<gene>
    <name evidence="1" type="ORF">B5M42_01025</name>
</gene>
<dbReference type="Proteomes" id="UP000298246">
    <property type="component" value="Unassembled WGS sequence"/>
</dbReference>
<dbReference type="EMBL" id="MYFO01000001">
    <property type="protein sequence ID" value="TFE91854.1"/>
    <property type="molecule type" value="Genomic_DNA"/>
</dbReference>
<accession>A0A4Y8QAC5</accession>
<dbReference type="OrthoDB" id="2453499at2"/>
<evidence type="ECO:0000313" key="2">
    <source>
        <dbReference type="Proteomes" id="UP000298246"/>
    </source>
</evidence>
<comment type="caution">
    <text evidence="1">The sequence shown here is derived from an EMBL/GenBank/DDBJ whole genome shotgun (WGS) entry which is preliminary data.</text>
</comment>
<organism evidence="1 2">
    <name type="scientific">Paenibacillus athensensis</name>
    <dbReference type="NCBI Taxonomy" id="1967502"/>
    <lineage>
        <taxon>Bacteria</taxon>
        <taxon>Bacillati</taxon>
        <taxon>Bacillota</taxon>
        <taxon>Bacilli</taxon>
        <taxon>Bacillales</taxon>
        <taxon>Paenibacillaceae</taxon>
        <taxon>Paenibacillus</taxon>
    </lineage>
</organism>
<keyword evidence="2" id="KW-1185">Reference proteome</keyword>
<dbReference type="RefSeq" id="WP_134748765.1">
    <property type="nucleotide sequence ID" value="NZ_MYFO02000001.1"/>
</dbReference>
<name>A0A4Y8QAC5_9BACL</name>
<dbReference type="AlphaFoldDB" id="A0A4Y8QAC5"/>
<sequence>MTIQRYRLTRALSEPASAAPVITLEECQQYFADKPDFVYSRVYTVTGSTTMSIEGDFFLWNHNGTQIPFRHYQGDLYVSGTNPAVLPVMRAAAEALGADVLEG</sequence>
<proteinExistence type="predicted"/>
<evidence type="ECO:0000313" key="1">
    <source>
        <dbReference type="EMBL" id="TFE91854.1"/>
    </source>
</evidence>
<reference evidence="1 2" key="1">
    <citation type="submission" date="2017-03" db="EMBL/GenBank/DDBJ databases">
        <title>Isolation of Levoglucosan Utilizing Bacteria.</title>
        <authorList>
            <person name="Arya A.S."/>
        </authorList>
    </citation>
    <scope>NUCLEOTIDE SEQUENCE [LARGE SCALE GENOMIC DNA]</scope>
    <source>
        <strain evidence="1 2">MEC069</strain>
    </source>
</reference>
<protein>
    <submittedName>
        <fullName evidence="1">Uncharacterized protein</fullName>
    </submittedName>
</protein>